<dbReference type="SMART" id="SM00382">
    <property type="entry name" value="AAA"/>
    <property type="match status" value="1"/>
</dbReference>
<dbReference type="PROSITE" id="PS00211">
    <property type="entry name" value="ABC_TRANSPORTER_1"/>
    <property type="match status" value="1"/>
</dbReference>
<feature type="compositionally biased region" description="Polar residues" evidence="4">
    <location>
        <begin position="1"/>
        <end position="12"/>
    </location>
</feature>
<dbReference type="SUPFAM" id="SSF52540">
    <property type="entry name" value="P-loop containing nucleoside triphosphate hydrolases"/>
    <property type="match status" value="1"/>
</dbReference>
<keyword evidence="3" id="KW-0067">ATP-binding</keyword>
<reference evidence="6 7" key="1">
    <citation type="submission" date="2018-09" db="EMBL/GenBank/DDBJ databases">
        <title>Zymobacter palmae IAM14233 (=T109) whole genome analysis.</title>
        <authorList>
            <person name="Yanase H."/>
        </authorList>
    </citation>
    <scope>NUCLEOTIDE SEQUENCE [LARGE SCALE GENOMIC DNA]</scope>
    <source>
        <strain evidence="6 7">IAM14233</strain>
    </source>
</reference>
<dbReference type="Gene3D" id="2.40.50.100">
    <property type="match status" value="1"/>
</dbReference>
<evidence type="ECO:0000256" key="3">
    <source>
        <dbReference type="ARBA" id="ARBA00022840"/>
    </source>
</evidence>
<dbReference type="PROSITE" id="PS50893">
    <property type="entry name" value="ABC_TRANSPORTER_2"/>
    <property type="match status" value="1"/>
</dbReference>
<sequence>MTGTPSQSTGVAENSAAMDDPPTEAARGVPAAGAPREASSISLRNLSRRFGDDAIALDDIDLDIRPGEFFTLLGPSGCGKTTLLRLIAGLDVADAGVISIGNRDVTMTPAHRRSINTVFQSYALFPHLNVRDNISFGLRMQGISKEDQARRVADIATIIKLDGLLNRRIDQLSGGQRQRIALARALVCEPDVLLLDESLSALDAGLREQLQFELRALQQRLGMTFVFVTHDQEEAMVMSDRIAVLNDGKIQQVGTPQEVYETPVNRFVASFMGHDNLFDITAQSGRQVETALGDLITESSRPGKVALIRPETIELSLPGTPGVEPGAKLNRLEGDVIGRYYHGATVEYELACGDAEILVEERNSGDRLFKVGSRVQIEIYPEDVVVIDS</sequence>
<proteinExistence type="predicted"/>
<dbReference type="InterPro" id="IPR027417">
    <property type="entry name" value="P-loop_NTPase"/>
</dbReference>
<organism evidence="6 7">
    <name type="scientific">Zymobacter palmae</name>
    <dbReference type="NCBI Taxonomy" id="33074"/>
    <lineage>
        <taxon>Bacteria</taxon>
        <taxon>Pseudomonadati</taxon>
        <taxon>Pseudomonadota</taxon>
        <taxon>Gammaproteobacteria</taxon>
        <taxon>Oceanospirillales</taxon>
        <taxon>Halomonadaceae</taxon>
        <taxon>Zymobacter group</taxon>
        <taxon>Zymobacter</taxon>
    </lineage>
</organism>
<dbReference type="RefSeq" id="WP_027705873.1">
    <property type="nucleotide sequence ID" value="NZ_AP018933.1"/>
</dbReference>
<dbReference type="SUPFAM" id="SSF50331">
    <property type="entry name" value="MOP-like"/>
    <property type="match status" value="1"/>
</dbReference>
<dbReference type="AlphaFoldDB" id="A0A348HGZ7"/>
<gene>
    <name evidence="6" type="ORF">ZBT109_2162</name>
</gene>
<dbReference type="PANTHER" id="PTHR42781:SF4">
    <property type="entry name" value="SPERMIDINE_PUTRESCINE IMPORT ATP-BINDING PROTEIN POTA"/>
    <property type="match status" value="1"/>
</dbReference>
<dbReference type="KEGG" id="zpl:ZBT109_2162"/>
<evidence type="ECO:0000313" key="7">
    <source>
        <dbReference type="Proteomes" id="UP000267342"/>
    </source>
</evidence>
<dbReference type="InterPro" id="IPR050093">
    <property type="entry name" value="ABC_SmlMolc_Importer"/>
</dbReference>
<dbReference type="FunFam" id="3.40.50.300:FF:000042">
    <property type="entry name" value="Maltose/maltodextrin ABC transporter, ATP-binding protein"/>
    <property type="match status" value="1"/>
</dbReference>
<dbReference type="PANTHER" id="PTHR42781">
    <property type="entry name" value="SPERMIDINE/PUTRESCINE IMPORT ATP-BINDING PROTEIN POTA"/>
    <property type="match status" value="1"/>
</dbReference>
<evidence type="ECO:0000256" key="1">
    <source>
        <dbReference type="ARBA" id="ARBA00022448"/>
    </source>
</evidence>
<name>A0A348HGZ7_9GAMM</name>
<dbReference type="EMBL" id="AP018933">
    <property type="protein sequence ID" value="BBG30899.1"/>
    <property type="molecule type" value="Genomic_DNA"/>
</dbReference>
<dbReference type="InterPro" id="IPR017871">
    <property type="entry name" value="ABC_transporter-like_CS"/>
</dbReference>
<accession>A0A348HGZ7</accession>
<dbReference type="InterPro" id="IPR008995">
    <property type="entry name" value="Mo/tungstate-bd_C_term_dom"/>
</dbReference>
<dbReference type="InterPro" id="IPR013611">
    <property type="entry name" value="Transp-assoc_OB_typ2"/>
</dbReference>
<dbReference type="GO" id="GO:0016887">
    <property type="term" value="F:ATP hydrolysis activity"/>
    <property type="evidence" value="ECO:0007669"/>
    <property type="project" value="InterPro"/>
</dbReference>
<feature type="domain" description="ABC transporter" evidence="5">
    <location>
        <begin position="41"/>
        <end position="272"/>
    </location>
</feature>
<dbReference type="InterPro" id="IPR003593">
    <property type="entry name" value="AAA+_ATPase"/>
</dbReference>
<feature type="compositionally biased region" description="Low complexity" evidence="4">
    <location>
        <begin position="24"/>
        <end position="36"/>
    </location>
</feature>
<dbReference type="STRING" id="1123510.GCA_000620025_00733"/>
<dbReference type="Pfam" id="PF08402">
    <property type="entry name" value="TOBE_2"/>
    <property type="match status" value="1"/>
</dbReference>
<keyword evidence="2" id="KW-0547">Nucleotide-binding</keyword>
<dbReference type="Proteomes" id="UP000267342">
    <property type="component" value="Chromosome"/>
</dbReference>
<evidence type="ECO:0000313" key="6">
    <source>
        <dbReference type="EMBL" id="BBG30899.1"/>
    </source>
</evidence>
<keyword evidence="7" id="KW-1185">Reference proteome</keyword>
<dbReference type="Pfam" id="PF00005">
    <property type="entry name" value="ABC_tran"/>
    <property type="match status" value="1"/>
</dbReference>
<feature type="region of interest" description="Disordered" evidence="4">
    <location>
        <begin position="1"/>
        <end position="36"/>
    </location>
</feature>
<protein>
    <submittedName>
        <fullName evidence="6">ABC-type spermidine/putrescine transport</fullName>
    </submittedName>
</protein>
<dbReference type="GO" id="GO:0140359">
    <property type="term" value="F:ABC-type transporter activity"/>
    <property type="evidence" value="ECO:0007669"/>
    <property type="project" value="UniProtKB-ARBA"/>
</dbReference>
<dbReference type="InterPro" id="IPR003439">
    <property type="entry name" value="ABC_transporter-like_ATP-bd"/>
</dbReference>
<evidence type="ECO:0000259" key="5">
    <source>
        <dbReference type="PROSITE" id="PS50893"/>
    </source>
</evidence>
<evidence type="ECO:0000256" key="4">
    <source>
        <dbReference type="SAM" id="MobiDB-lite"/>
    </source>
</evidence>
<evidence type="ECO:0000256" key="2">
    <source>
        <dbReference type="ARBA" id="ARBA00022741"/>
    </source>
</evidence>
<dbReference type="Gene3D" id="3.40.50.300">
    <property type="entry name" value="P-loop containing nucleotide triphosphate hydrolases"/>
    <property type="match status" value="1"/>
</dbReference>
<dbReference type="GO" id="GO:0005524">
    <property type="term" value="F:ATP binding"/>
    <property type="evidence" value="ECO:0007669"/>
    <property type="project" value="UniProtKB-KW"/>
</dbReference>
<keyword evidence="1" id="KW-0813">Transport</keyword>
<dbReference type="GO" id="GO:0043190">
    <property type="term" value="C:ATP-binding cassette (ABC) transporter complex"/>
    <property type="evidence" value="ECO:0007669"/>
    <property type="project" value="InterPro"/>
</dbReference>